<evidence type="ECO:0000256" key="1">
    <source>
        <dbReference type="SAM" id="Phobius"/>
    </source>
</evidence>
<feature type="transmembrane region" description="Helical" evidence="1">
    <location>
        <begin position="20"/>
        <end position="39"/>
    </location>
</feature>
<gene>
    <name evidence="2" type="ORF">SAMN05660293_00092</name>
</gene>
<evidence type="ECO:0000313" key="3">
    <source>
        <dbReference type="Proteomes" id="UP000190897"/>
    </source>
</evidence>
<accession>A0A1T5B7N0</accession>
<keyword evidence="3" id="KW-1185">Reference proteome</keyword>
<name>A0A1T5B7N0_9BACT</name>
<proteinExistence type="predicted"/>
<dbReference type="Pfam" id="PF20181">
    <property type="entry name" value="DUF6544"/>
    <property type="match status" value="1"/>
</dbReference>
<sequence>MGTTNIYAQVASTLRDKAAFSASFKVMIAIAALLCLIFLMGRLNLYLKFTDEVAQLFSDSKDISSQKFTAKQLDGLPDPVQKYFRHVLNEGQPYISNVHLVHNGLFKTDLKKDWIKISGEEYFTADKPGFVWKGKTTAFTARDMFINGNGRLVVSLFSLFTIQNQTGEKFDKGELMRWLGESVCFPTNLLPSQHLRWLPIDDNSAKLEFDYGDLAVSFTVIFDAQHQIAELRTLRHMGDGPRQPWVTKVSHYKSWNGVLIPTVLEAGWEIEKKYLPYARFAIQELTYNEGF</sequence>
<dbReference type="AlphaFoldDB" id="A0A1T5B7N0"/>
<dbReference type="OrthoDB" id="9786534at2"/>
<dbReference type="RefSeq" id="WP_082212721.1">
    <property type="nucleotide sequence ID" value="NZ_FUZA01000001.1"/>
</dbReference>
<keyword evidence="1" id="KW-1133">Transmembrane helix</keyword>
<keyword evidence="1" id="KW-0812">Transmembrane</keyword>
<dbReference type="InterPro" id="IPR046674">
    <property type="entry name" value="DUF6544"/>
</dbReference>
<dbReference type="EMBL" id="FUZA01000001">
    <property type="protein sequence ID" value="SKB43272.1"/>
    <property type="molecule type" value="Genomic_DNA"/>
</dbReference>
<keyword evidence="1" id="KW-0472">Membrane</keyword>
<reference evidence="3" key="1">
    <citation type="submission" date="2017-02" db="EMBL/GenBank/DDBJ databases">
        <authorList>
            <person name="Varghese N."/>
            <person name="Submissions S."/>
        </authorList>
    </citation>
    <scope>NUCLEOTIDE SEQUENCE [LARGE SCALE GENOMIC DNA]</scope>
    <source>
        <strain evidence="3">DSM 22270</strain>
    </source>
</reference>
<protein>
    <submittedName>
        <fullName evidence="2">Uncharacterized protein</fullName>
    </submittedName>
</protein>
<dbReference type="STRING" id="651661.SAMN05660293_00092"/>
<organism evidence="2 3">
    <name type="scientific">Dyadobacter psychrophilus</name>
    <dbReference type="NCBI Taxonomy" id="651661"/>
    <lineage>
        <taxon>Bacteria</taxon>
        <taxon>Pseudomonadati</taxon>
        <taxon>Bacteroidota</taxon>
        <taxon>Cytophagia</taxon>
        <taxon>Cytophagales</taxon>
        <taxon>Spirosomataceae</taxon>
        <taxon>Dyadobacter</taxon>
    </lineage>
</organism>
<evidence type="ECO:0000313" key="2">
    <source>
        <dbReference type="EMBL" id="SKB43272.1"/>
    </source>
</evidence>
<dbReference type="Proteomes" id="UP000190897">
    <property type="component" value="Unassembled WGS sequence"/>
</dbReference>